<sequence>MPAPVRDFENQSFIVGKYATYAGGSDEVRASASSKPPPAERPHLRRRGALAALNRLKTQAGAIMSTANRALPLARTYRPALLSELIGQPGLTRTLTNAFEQGRIAQAYLFTGTRGVGKTTTARILARALNCEQGPTATPCGTCQQCTAIAAERHMDVLEMDAASRTQVDNIRELIDQLPYRPVMGRYKILVLDEVHMLSRNAFNALLKTLEEPPEHIVFIFATTEVRKLPPTILSRCQRFDLRRVSEEQLAGHVREIAAREGVGIDQDAVEVVARAGDGSVRDTLSILDQAISMGGGRVSGHELRQSLGLVERQQACAILDAALAGQPGEALKTLRGVLAGGADVAALLKDMLSYAHQLCLGATAPETLGDAGLTPGEVEAVSALGRKLGARTCEHTWGQLMQAVPDVQAAPAPEQVIEIAVLRVAGSPTGSNW</sequence>
<dbReference type="NCBIfam" id="TIGR02397">
    <property type="entry name" value="dnaX_nterm"/>
    <property type="match status" value="1"/>
</dbReference>
<dbReference type="Pfam" id="PF13177">
    <property type="entry name" value="DNA_pol3_delta2"/>
    <property type="match status" value="1"/>
</dbReference>
<dbReference type="InterPro" id="IPR050238">
    <property type="entry name" value="DNA_Rep/Repair_Clamp_Loader"/>
</dbReference>
<protein>
    <recommendedName>
        <fullName evidence="11">DNA polymerase III subunit gamma/tau</fullName>
        <ecNumber evidence="11">2.7.7.7</ecNumber>
    </recommendedName>
</protein>
<reference evidence="13 14" key="1">
    <citation type="journal article" date="2020" name="Microorganisms">
        <title>Osmotic Adaptation and Compatible Solute Biosynthesis of Phototrophic Bacteria as Revealed from Genome Analyses.</title>
        <authorList>
            <person name="Imhoff J.F."/>
            <person name="Rahn T."/>
            <person name="Kunzel S."/>
            <person name="Keller A."/>
            <person name="Neulinger S.C."/>
        </authorList>
    </citation>
    <scope>NUCLEOTIDE SEQUENCE [LARGE SCALE GENOMIC DNA]</scope>
    <source>
        <strain evidence="13 14">DSM 9895</strain>
    </source>
</reference>
<dbReference type="SMART" id="SM00382">
    <property type="entry name" value="AAA"/>
    <property type="match status" value="1"/>
</dbReference>
<dbReference type="InterPro" id="IPR027417">
    <property type="entry name" value="P-loop_NTPase"/>
</dbReference>
<evidence type="ECO:0000256" key="10">
    <source>
        <dbReference type="ARBA" id="ARBA00049244"/>
    </source>
</evidence>
<dbReference type="Gene3D" id="1.10.8.60">
    <property type="match status" value="1"/>
</dbReference>
<keyword evidence="7" id="KW-0862">Zinc</keyword>
<proteinExistence type="inferred from homology"/>
<dbReference type="InterPro" id="IPR008921">
    <property type="entry name" value="DNA_pol3_clamp-load_cplx_C"/>
</dbReference>
<name>A0ABS1DBL5_9PROT</name>
<dbReference type="PANTHER" id="PTHR11669">
    <property type="entry name" value="REPLICATION FACTOR C / DNA POLYMERASE III GAMMA-TAU SUBUNIT"/>
    <property type="match status" value="1"/>
</dbReference>
<dbReference type="CDD" id="cd18137">
    <property type="entry name" value="HLD_clamp_pol_III_gamma_tau"/>
    <property type="match status" value="1"/>
</dbReference>
<keyword evidence="14" id="KW-1185">Reference proteome</keyword>
<evidence type="ECO:0000313" key="13">
    <source>
        <dbReference type="EMBL" id="MBK1667331.1"/>
    </source>
</evidence>
<keyword evidence="8 11" id="KW-0067">ATP-binding</keyword>
<evidence type="ECO:0000256" key="8">
    <source>
        <dbReference type="ARBA" id="ARBA00022840"/>
    </source>
</evidence>
<dbReference type="InterPro" id="IPR022754">
    <property type="entry name" value="DNA_pol_III_gamma-3"/>
</dbReference>
<dbReference type="InterPro" id="IPR001270">
    <property type="entry name" value="ClpA/B"/>
</dbReference>
<keyword evidence="9 11" id="KW-0239">DNA-directed DNA polymerase</keyword>
<keyword evidence="3 11" id="KW-0548">Nucleotidyltransferase</keyword>
<accession>A0ABS1DBL5</accession>
<dbReference type="Proteomes" id="UP001296873">
    <property type="component" value="Unassembled WGS sequence"/>
</dbReference>
<dbReference type="SUPFAM" id="SSF52540">
    <property type="entry name" value="P-loop containing nucleoside triphosphate hydrolases"/>
    <property type="match status" value="1"/>
</dbReference>
<comment type="subunit">
    <text evidence="11">DNA polymerase III contains a core (composed of alpha, epsilon and theta chains) that associates with a tau subunit. This core dimerizes to form the POLIII' complex. PolIII' associates with the gamma complex (composed of gamma, delta, delta', psi and chi chains) and with the beta chain to form the complete DNA polymerase III complex.</text>
</comment>
<dbReference type="InterPro" id="IPR012763">
    <property type="entry name" value="DNA_pol_III_sug/sutau_N"/>
</dbReference>
<dbReference type="Pfam" id="PF12169">
    <property type="entry name" value="DNA_pol3_gamma3"/>
    <property type="match status" value="1"/>
</dbReference>
<dbReference type="SUPFAM" id="SSF48019">
    <property type="entry name" value="post-AAA+ oligomerization domain-like"/>
    <property type="match status" value="1"/>
</dbReference>
<dbReference type="EC" id="2.7.7.7" evidence="11"/>
<comment type="similarity">
    <text evidence="1 11">Belongs to the DnaX/STICHEL family.</text>
</comment>
<dbReference type="InterPro" id="IPR045085">
    <property type="entry name" value="HLD_clamp_pol_III_gamma_tau"/>
</dbReference>
<keyword evidence="6 11" id="KW-0547">Nucleotide-binding</keyword>
<evidence type="ECO:0000256" key="9">
    <source>
        <dbReference type="ARBA" id="ARBA00022932"/>
    </source>
</evidence>
<evidence type="ECO:0000256" key="11">
    <source>
        <dbReference type="RuleBase" id="RU364063"/>
    </source>
</evidence>
<dbReference type="PANTHER" id="PTHR11669:SF0">
    <property type="entry name" value="PROTEIN STICHEL-LIKE 2"/>
    <property type="match status" value="1"/>
</dbReference>
<evidence type="ECO:0000256" key="6">
    <source>
        <dbReference type="ARBA" id="ARBA00022741"/>
    </source>
</evidence>
<gene>
    <name evidence="11 13" type="primary">dnaX</name>
    <name evidence="13" type="ORF">CKO28_04720</name>
</gene>
<comment type="caution">
    <text evidence="13">The sequence shown here is derived from an EMBL/GenBank/DDBJ whole genome shotgun (WGS) entry which is preliminary data.</text>
</comment>
<organism evidence="13 14">
    <name type="scientific">Rhodovibrio sodomensis</name>
    <dbReference type="NCBI Taxonomy" id="1088"/>
    <lineage>
        <taxon>Bacteria</taxon>
        <taxon>Pseudomonadati</taxon>
        <taxon>Pseudomonadota</taxon>
        <taxon>Alphaproteobacteria</taxon>
        <taxon>Rhodospirillales</taxon>
        <taxon>Rhodovibrionaceae</taxon>
        <taxon>Rhodovibrio</taxon>
    </lineage>
</organism>
<feature type="domain" description="AAA+ ATPase" evidence="12">
    <location>
        <begin position="104"/>
        <end position="246"/>
    </location>
</feature>
<evidence type="ECO:0000256" key="5">
    <source>
        <dbReference type="ARBA" id="ARBA00022723"/>
    </source>
</evidence>
<evidence type="ECO:0000256" key="7">
    <source>
        <dbReference type="ARBA" id="ARBA00022833"/>
    </source>
</evidence>
<evidence type="ECO:0000313" key="14">
    <source>
        <dbReference type="Proteomes" id="UP001296873"/>
    </source>
</evidence>
<dbReference type="Gene3D" id="1.20.272.10">
    <property type="match status" value="1"/>
</dbReference>
<evidence type="ECO:0000259" key="12">
    <source>
        <dbReference type="SMART" id="SM00382"/>
    </source>
</evidence>
<dbReference type="CDD" id="cd00009">
    <property type="entry name" value="AAA"/>
    <property type="match status" value="1"/>
</dbReference>
<dbReference type="PRINTS" id="PR00300">
    <property type="entry name" value="CLPPROTEASEA"/>
</dbReference>
<evidence type="ECO:0000256" key="1">
    <source>
        <dbReference type="ARBA" id="ARBA00006360"/>
    </source>
</evidence>
<dbReference type="InterPro" id="IPR003593">
    <property type="entry name" value="AAA+_ATPase"/>
</dbReference>
<evidence type="ECO:0000256" key="3">
    <source>
        <dbReference type="ARBA" id="ARBA00022695"/>
    </source>
</evidence>
<keyword evidence="2 11" id="KW-0808">Transferase</keyword>
<keyword evidence="5" id="KW-0479">Metal-binding</keyword>
<comment type="catalytic activity">
    <reaction evidence="10 11">
        <text>DNA(n) + a 2'-deoxyribonucleoside 5'-triphosphate = DNA(n+1) + diphosphate</text>
        <dbReference type="Rhea" id="RHEA:22508"/>
        <dbReference type="Rhea" id="RHEA-COMP:17339"/>
        <dbReference type="Rhea" id="RHEA-COMP:17340"/>
        <dbReference type="ChEBI" id="CHEBI:33019"/>
        <dbReference type="ChEBI" id="CHEBI:61560"/>
        <dbReference type="ChEBI" id="CHEBI:173112"/>
        <dbReference type="EC" id="2.7.7.7"/>
    </reaction>
</comment>
<keyword evidence="4 11" id="KW-0235">DNA replication</keyword>
<comment type="function">
    <text evidence="11">DNA polymerase III is a complex, multichain enzyme responsible for most of the replicative synthesis in bacteria. This DNA polymerase also exhibits 3' to 5' exonuclease activity.</text>
</comment>
<evidence type="ECO:0000256" key="2">
    <source>
        <dbReference type="ARBA" id="ARBA00022679"/>
    </source>
</evidence>
<dbReference type="EMBL" id="NRRL01000006">
    <property type="protein sequence ID" value="MBK1667331.1"/>
    <property type="molecule type" value="Genomic_DNA"/>
</dbReference>
<dbReference type="Pfam" id="PF22608">
    <property type="entry name" value="DNAX_ATPase_lid"/>
    <property type="match status" value="1"/>
</dbReference>
<evidence type="ECO:0000256" key="4">
    <source>
        <dbReference type="ARBA" id="ARBA00022705"/>
    </source>
</evidence>
<dbReference type="Gene3D" id="3.40.50.300">
    <property type="entry name" value="P-loop containing nucleotide triphosphate hydrolases"/>
    <property type="match status" value="1"/>
</dbReference>